<evidence type="ECO:0000256" key="3">
    <source>
        <dbReference type="ARBA" id="ARBA00022679"/>
    </source>
</evidence>
<keyword evidence="3" id="KW-0808">Transferase</keyword>
<keyword evidence="6" id="KW-1185">Reference proteome</keyword>
<dbReference type="PANTHER" id="PTHR48043:SF159">
    <property type="entry name" value="EG:EG0003.4 PROTEIN-RELATED"/>
    <property type="match status" value="1"/>
</dbReference>
<dbReference type="EnsemblMetazoa" id="RPRC017813-RA">
    <property type="protein sequence ID" value="RPRC017813-PA"/>
    <property type="gene ID" value="RPRC017813"/>
</dbReference>
<dbReference type="Pfam" id="PF00201">
    <property type="entry name" value="UDPGT"/>
    <property type="match status" value="1"/>
</dbReference>
<evidence type="ECO:0000256" key="4">
    <source>
        <dbReference type="SAM" id="Phobius"/>
    </source>
</evidence>
<reference evidence="5" key="1">
    <citation type="submission" date="2022-10" db="UniProtKB">
        <authorList>
            <consortium name="EnsemblMetazoa"/>
        </authorList>
    </citation>
    <scope>IDENTIFICATION</scope>
</reference>
<dbReference type="PANTHER" id="PTHR48043">
    <property type="entry name" value="EG:EG0003.4 PROTEIN-RELATED"/>
    <property type="match status" value="1"/>
</dbReference>
<dbReference type="InterPro" id="IPR050271">
    <property type="entry name" value="UDP-glycosyltransferase"/>
</dbReference>
<dbReference type="FunFam" id="3.40.50.2000:FF:000021">
    <property type="entry name" value="UDP-glucuronosyltransferase"/>
    <property type="match status" value="1"/>
</dbReference>
<evidence type="ECO:0000313" key="5">
    <source>
        <dbReference type="EnsemblMetazoa" id="RPRC017813-PA"/>
    </source>
</evidence>
<feature type="transmembrane region" description="Helical" evidence="4">
    <location>
        <begin position="586"/>
        <end position="613"/>
    </location>
</feature>
<sequence>MNDYYKKVTGKFELALLLLLYGFSLSHGANILAMFPLPLFSHTNGIMPVIRELAIRGHNVTLYSPYTEASTIGNLTEVKVNCDIGDILDEAVNGMLISSNKYKHYWIRWNFGIHTVDRCLQNQAVQDLIHDKYSKFDLIITESLYLQEPFAAFGYKFNAPVITFLPVALTPWASYVTGNEAVNGMLISSNKYKHYWIRWNFGIHTVDRCLQNQAVQDLIHDKYSKFDLIITESLYLQEPFAAFGYKFNAPVITYLPVALTPWASYVTGNISPFSYVPCLDLEASDHMDLFQRLENTLLNLIELAGALYYYLPKQDAIMRKHFNFLQFTLAERLAEPGFQLNQLPCLLDLLRRSPLTLTNSHYSVSYQRPYHSNVVEIGGVSMNMAKQLPQNLKTFMDNATNGVIYVSFGSFCPTVNLDRNIRDALITALSNVKQQVLLKWENDTFTEKPENIKVSSWFPQPSILAHPNCVLFITHGGLQSLTEAVFYGVPLVGIPLKGDQEYNVKAAVSYGMAEKINKLNMTSDAILGTINTVLGSIWYKENARKRSKILHDRPLNVLDNAIFWIEYVIRHNGAKHLRPATIDLTWYQYFLVDVLLIIFLPTIILLLIIYYLFRFFFENKKVRRQIKKKKE</sequence>
<evidence type="ECO:0000256" key="1">
    <source>
        <dbReference type="ARBA" id="ARBA00009995"/>
    </source>
</evidence>
<dbReference type="CDD" id="cd03784">
    <property type="entry name" value="GT1_Gtf-like"/>
    <property type="match status" value="1"/>
</dbReference>
<evidence type="ECO:0000256" key="2">
    <source>
        <dbReference type="ARBA" id="ARBA00022676"/>
    </source>
</evidence>
<dbReference type="InterPro" id="IPR002213">
    <property type="entry name" value="UDP_glucos_trans"/>
</dbReference>
<keyword evidence="2" id="KW-0328">Glycosyltransferase</keyword>
<organism evidence="5 6">
    <name type="scientific">Rhodnius prolixus</name>
    <name type="common">Triatomid bug</name>
    <dbReference type="NCBI Taxonomy" id="13249"/>
    <lineage>
        <taxon>Eukaryota</taxon>
        <taxon>Metazoa</taxon>
        <taxon>Ecdysozoa</taxon>
        <taxon>Arthropoda</taxon>
        <taxon>Hexapoda</taxon>
        <taxon>Insecta</taxon>
        <taxon>Pterygota</taxon>
        <taxon>Neoptera</taxon>
        <taxon>Paraneoptera</taxon>
        <taxon>Hemiptera</taxon>
        <taxon>Heteroptera</taxon>
        <taxon>Panheteroptera</taxon>
        <taxon>Cimicomorpha</taxon>
        <taxon>Reduviidae</taxon>
        <taxon>Triatominae</taxon>
        <taxon>Rhodnius</taxon>
    </lineage>
</organism>
<dbReference type="EMBL" id="ACPB03021177">
    <property type="status" value="NOT_ANNOTATED_CDS"/>
    <property type="molecule type" value="Genomic_DNA"/>
</dbReference>
<dbReference type="EMBL" id="ACPB03021176">
    <property type="status" value="NOT_ANNOTATED_CDS"/>
    <property type="molecule type" value="Genomic_DNA"/>
</dbReference>
<dbReference type="Gene3D" id="3.40.50.2000">
    <property type="entry name" value="Glycogen Phosphorylase B"/>
    <property type="match status" value="2"/>
</dbReference>
<proteinExistence type="inferred from homology"/>
<keyword evidence="4" id="KW-0472">Membrane</keyword>
<keyword evidence="4" id="KW-0812">Transmembrane</keyword>
<dbReference type="Proteomes" id="UP000015103">
    <property type="component" value="Unassembled WGS sequence"/>
</dbReference>
<keyword evidence="4" id="KW-1133">Transmembrane helix</keyword>
<dbReference type="SUPFAM" id="SSF53756">
    <property type="entry name" value="UDP-Glycosyltransferase/glycogen phosphorylase"/>
    <property type="match status" value="2"/>
</dbReference>
<protein>
    <submittedName>
        <fullName evidence="5">UDP-glycosyltransferases domain-containing protein</fullName>
    </submittedName>
</protein>
<evidence type="ECO:0000313" key="6">
    <source>
        <dbReference type="Proteomes" id="UP000015103"/>
    </source>
</evidence>
<dbReference type="AlphaFoldDB" id="A0A905R0V9"/>
<comment type="similarity">
    <text evidence="1">Belongs to the UDP-glycosyltransferase family.</text>
</comment>
<name>A0A905R0V9_RHOPR</name>
<dbReference type="GO" id="GO:0008194">
    <property type="term" value="F:UDP-glycosyltransferase activity"/>
    <property type="evidence" value="ECO:0007669"/>
    <property type="project" value="InterPro"/>
</dbReference>
<accession>A0A905R0V9</accession>
<dbReference type="PROSITE" id="PS00375">
    <property type="entry name" value="UDPGT"/>
    <property type="match status" value="1"/>
</dbReference>
<dbReference type="InterPro" id="IPR035595">
    <property type="entry name" value="UDP_glycos_trans_CS"/>
</dbReference>